<gene>
    <name evidence="1" type="ORF">GDO78_011446</name>
</gene>
<organism evidence="1 2">
    <name type="scientific">Eleutherodactylus coqui</name>
    <name type="common">Puerto Rican coqui</name>
    <dbReference type="NCBI Taxonomy" id="57060"/>
    <lineage>
        <taxon>Eukaryota</taxon>
        <taxon>Metazoa</taxon>
        <taxon>Chordata</taxon>
        <taxon>Craniata</taxon>
        <taxon>Vertebrata</taxon>
        <taxon>Euteleostomi</taxon>
        <taxon>Amphibia</taxon>
        <taxon>Batrachia</taxon>
        <taxon>Anura</taxon>
        <taxon>Neobatrachia</taxon>
        <taxon>Hyloidea</taxon>
        <taxon>Eleutherodactylidae</taxon>
        <taxon>Eleutherodactylinae</taxon>
        <taxon>Eleutherodactylus</taxon>
        <taxon>Eleutherodactylus</taxon>
    </lineage>
</organism>
<sequence length="119" mass="12966">MADAPSLPDRAEQDQWCFSLHRRPYVQDGGSAQRRTSPETALYPSVLLFAARPQGNSSPSSQGPLVFSSPSLLLPGSYFTLPHSLCIFLWGGSWHRRVGTMGGAVLKLLKRQGGCCSLF</sequence>
<name>A0A8J6F8X9_ELECQ</name>
<dbReference type="Proteomes" id="UP000770717">
    <property type="component" value="Unassembled WGS sequence"/>
</dbReference>
<dbReference type="EMBL" id="WNTK01000006">
    <property type="protein sequence ID" value="KAG9482816.1"/>
    <property type="molecule type" value="Genomic_DNA"/>
</dbReference>
<comment type="caution">
    <text evidence="1">The sequence shown here is derived from an EMBL/GenBank/DDBJ whole genome shotgun (WGS) entry which is preliminary data.</text>
</comment>
<protein>
    <submittedName>
        <fullName evidence="1">Uncharacterized protein</fullName>
    </submittedName>
</protein>
<accession>A0A8J6F8X9</accession>
<evidence type="ECO:0000313" key="2">
    <source>
        <dbReference type="Proteomes" id="UP000770717"/>
    </source>
</evidence>
<evidence type="ECO:0000313" key="1">
    <source>
        <dbReference type="EMBL" id="KAG9482816.1"/>
    </source>
</evidence>
<keyword evidence="2" id="KW-1185">Reference proteome</keyword>
<reference evidence="1" key="1">
    <citation type="thesis" date="2020" institute="ProQuest LLC" country="789 East Eisenhower Parkway, Ann Arbor, MI, USA">
        <title>Comparative Genomics and Chromosome Evolution.</title>
        <authorList>
            <person name="Mudd A.B."/>
        </authorList>
    </citation>
    <scope>NUCLEOTIDE SEQUENCE</scope>
    <source>
        <strain evidence="1">HN-11 Male</strain>
        <tissue evidence="1">Kidney and liver</tissue>
    </source>
</reference>
<proteinExistence type="predicted"/>
<dbReference type="AlphaFoldDB" id="A0A8J6F8X9"/>